<protein>
    <submittedName>
        <fullName evidence="1">Uncharacterized protein</fullName>
    </submittedName>
</protein>
<comment type="caution">
    <text evidence="1">The sequence shown here is derived from an EMBL/GenBank/DDBJ whole genome shotgun (WGS) entry which is preliminary data.</text>
</comment>
<sequence length="469" mass="54731">LRAVKENEDKKTIDLAINLIAKANDLSHAYLDNRKINFDEIYERIVKFFIKLDDFSSAHAINDKILAKSLKAKGNRDIEKRQSEISSKDAERAIKAYDDSVLKERESIIRKRARDAQQERQNDFRRRTGLRRQLYHKGLSLLKSQDFEDALKEYNAQIKFLLGRKSLNLAGVSLAISLLILYKLKRIEEFEKSLNDIKNSLGSLKKSFSETYPITLLEYIIEIEKLRDVIKFKEALQFIEHLALFDEELDLLYELLDKSRKTTDTEETEHSIVEREKKLKIIIDLGKQISKEKKDIAKRKLMKNQYWKIGYEDLCNEKLQIAGNEYDGAIKKLLDKRFFKPAAVSLIIATVLTVKNKNVSLAKSYLNEQLTRNSTYKKDFGSLPEIYILNELLFALENKDEEQIDLCLKILTDKLVLFDCEIDLLTNLVPKEQEHEIEDVKLSREEIAKNKQFSINMDQIFGIIQKKMP</sequence>
<feature type="non-terminal residue" evidence="1">
    <location>
        <position position="1"/>
    </location>
</feature>
<name>X1FF19_9ZZZZ</name>
<organism evidence="1">
    <name type="scientific">marine sediment metagenome</name>
    <dbReference type="NCBI Taxonomy" id="412755"/>
    <lineage>
        <taxon>unclassified sequences</taxon>
        <taxon>metagenomes</taxon>
        <taxon>ecological metagenomes</taxon>
    </lineage>
</organism>
<proteinExistence type="predicted"/>
<dbReference type="AlphaFoldDB" id="X1FF19"/>
<reference evidence="1" key="1">
    <citation type="journal article" date="2014" name="Front. Microbiol.">
        <title>High frequency of phylogenetically diverse reductive dehalogenase-homologous genes in deep subseafloor sedimentary metagenomes.</title>
        <authorList>
            <person name="Kawai M."/>
            <person name="Futagami T."/>
            <person name="Toyoda A."/>
            <person name="Takaki Y."/>
            <person name="Nishi S."/>
            <person name="Hori S."/>
            <person name="Arai W."/>
            <person name="Tsubouchi T."/>
            <person name="Morono Y."/>
            <person name="Uchiyama I."/>
            <person name="Ito T."/>
            <person name="Fujiyama A."/>
            <person name="Inagaki F."/>
            <person name="Takami H."/>
        </authorList>
    </citation>
    <scope>NUCLEOTIDE SEQUENCE</scope>
    <source>
        <strain evidence="1">Expedition CK06-06</strain>
    </source>
</reference>
<accession>X1FF19</accession>
<evidence type="ECO:0000313" key="1">
    <source>
        <dbReference type="EMBL" id="GAH43562.1"/>
    </source>
</evidence>
<dbReference type="EMBL" id="BARU01005955">
    <property type="protein sequence ID" value="GAH43562.1"/>
    <property type="molecule type" value="Genomic_DNA"/>
</dbReference>
<gene>
    <name evidence="1" type="ORF">S03H2_11688</name>
</gene>
<feature type="non-terminal residue" evidence="1">
    <location>
        <position position="469"/>
    </location>
</feature>